<dbReference type="OrthoDB" id="9782872at2"/>
<dbReference type="PROSITE" id="PS51677">
    <property type="entry name" value="NODB"/>
    <property type="match status" value="1"/>
</dbReference>
<dbReference type="PANTHER" id="PTHR34216:SF3">
    <property type="entry name" value="POLY-BETA-1,6-N-ACETYL-D-GLUCOSAMINE N-DEACETYLASE"/>
    <property type="match status" value="1"/>
</dbReference>
<dbReference type="Gene3D" id="3.20.20.370">
    <property type="entry name" value="Glycoside hydrolase/deacetylase"/>
    <property type="match status" value="1"/>
</dbReference>
<dbReference type="CDD" id="cd10918">
    <property type="entry name" value="CE4_NodB_like_5s_6s"/>
    <property type="match status" value="1"/>
</dbReference>
<proteinExistence type="predicted"/>
<dbReference type="EMBL" id="PYBW01000026">
    <property type="protein sequence ID" value="PYC84054.1"/>
    <property type="molecule type" value="Genomic_DNA"/>
</dbReference>
<dbReference type="GO" id="GO:0005576">
    <property type="term" value="C:extracellular region"/>
    <property type="evidence" value="ECO:0007669"/>
    <property type="project" value="UniProtKB-SubCell"/>
</dbReference>
<reference evidence="4 5" key="1">
    <citation type="submission" date="2018-03" db="EMBL/GenBank/DDBJ databases">
        <title>Bioinformatic expansion and discovery of thiopeptide antibiotics.</title>
        <authorList>
            <person name="Schwalen C.J."/>
            <person name="Hudson G.A."/>
            <person name="Mitchell D.A."/>
        </authorList>
    </citation>
    <scope>NUCLEOTIDE SEQUENCE [LARGE SCALE GENOMIC DNA]</scope>
    <source>
        <strain evidence="4 5">ATCC 21389</strain>
    </source>
</reference>
<name>A0A2V4NS28_9ACTN</name>
<evidence type="ECO:0000259" key="3">
    <source>
        <dbReference type="PROSITE" id="PS51677"/>
    </source>
</evidence>
<accession>A0A2V4NS28</accession>
<dbReference type="PANTHER" id="PTHR34216">
    <property type="match status" value="1"/>
</dbReference>
<dbReference type="GO" id="GO:0016810">
    <property type="term" value="F:hydrolase activity, acting on carbon-nitrogen (but not peptide) bonds"/>
    <property type="evidence" value="ECO:0007669"/>
    <property type="project" value="InterPro"/>
</dbReference>
<dbReference type="Proteomes" id="UP000248039">
    <property type="component" value="Unassembled WGS sequence"/>
</dbReference>
<dbReference type="SUPFAM" id="SSF88713">
    <property type="entry name" value="Glycoside hydrolase/deacetylase"/>
    <property type="match status" value="1"/>
</dbReference>
<sequence>MLLYHSVSTDPPDWLAPYTVTPTVFAEQLDRLADAGRTVVPLRRLVAAQRGGPQLPDNVAVLTFDDGYEDFFWTVAPLLTERGLPATLYLTTGAVHPPGERGSGSLLPPAPMLNWRQVATLDAYGFDIGGHSQTHPQLDTLGRARLCAEIAECKRILEDALDHPVTSYAYPHGYNSAAVRRKVRQAGWTSACAVANCFSSQADDPLRIARLTVRADTGPELFEQWVAGRGAPTAPRPERLRTKGWRIYRRLCAAVGRPVGGPPRPAD</sequence>
<dbReference type="InterPro" id="IPR002509">
    <property type="entry name" value="NODB_dom"/>
</dbReference>
<keyword evidence="2" id="KW-0732">Signal</keyword>
<protein>
    <submittedName>
        <fullName evidence="4">Polysaccharide deacetylase</fullName>
    </submittedName>
</protein>
<organism evidence="4 5">
    <name type="scientific">Streptomyces tateyamensis</name>
    <dbReference type="NCBI Taxonomy" id="565073"/>
    <lineage>
        <taxon>Bacteria</taxon>
        <taxon>Bacillati</taxon>
        <taxon>Actinomycetota</taxon>
        <taxon>Actinomycetes</taxon>
        <taxon>Kitasatosporales</taxon>
        <taxon>Streptomycetaceae</taxon>
        <taxon>Streptomyces</taxon>
    </lineage>
</organism>
<evidence type="ECO:0000313" key="5">
    <source>
        <dbReference type="Proteomes" id="UP000248039"/>
    </source>
</evidence>
<evidence type="ECO:0000313" key="4">
    <source>
        <dbReference type="EMBL" id="PYC84054.1"/>
    </source>
</evidence>
<dbReference type="Pfam" id="PF01522">
    <property type="entry name" value="Polysacc_deac_1"/>
    <property type="match status" value="1"/>
</dbReference>
<evidence type="ECO:0000256" key="2">
    <source>
        <dbReference type="ARBA" id="ARBA00022729"/>
    </source>
</evidence>
<comment type="subcellular location">
    <subcellularLocation>
        <location evidence="1">Secreted</location>
    </subcellularLocation>
</comment>
<dbReference type="AlphaFoldDB" id="A0A2V4NS28"/>
<keyword evidence="5" id="KW-1185">Reference proteome</keyword>
<dbReference type="InterPro" id="IPR011330">
    <property type="entry name" value="Glyco_hydro/deAcase_b/a-brl"/>
</dbReference>
<dbReference type="InterPro" id="IPR051398">
    <property type="entry name" value="Polysacch_Deacetylase"/>
</dbReference>
<feature type="domain" description="NodB homology" evidence="3">
    <location>
        <begin position="58"/>
        <end position="267"/>
    </location>
</feature>
<gene>
    <name evidence="4" type="ORF">C7C46_08155</name>
</gene>
<evidence type="ECO:0000256" key="1">
    <source>
        <dbReference type="ARBA" id="ARBA00004613"/>
    </source>
</evidence>
<dbReference type="GO" id="GO:0005975">
    <property type="term" value="P:carbohydrate metabolic process"/>
    <property type="evidence" value="ECO:0007669"/>
    <property type="project" value="InterPro"/>
</dbReference>
<comment type="caution">
    <text evidence="4">The sequence shown here is derived from an EMBL/GenBank/DDBJ whole genome shotgun (WGS) entry which is preliminary data.</text>
</comment>